<accession>A0A7K1UK43</accession>
<dbReference type="PANTHER" id="PTHR43431:SF7">
    <property type="entry name" value="OXIDOREDUCTASE, SHORT CHAIN DEHYDROGENASE_REDUCTASE FAMILY (AFU_ORTHOLOGUE AFUA_5G14000)"/>
    <property type="match status" value="1"/>
</dbReference>
<evidence type="ECO:0000313" key="2">
    <source>
        <dbReference type="Proteomes" id="UP000460157"/>
    </source>
</evidence>
<dbReference type="InterPro" id="IPR036291">
    <property type="entry name" value="NAD(P)-bd_dom_sf"/>
</dbReference>
<evidence type="ECO:0000313" key="1">
    <source>
        <dbReference type="EMBL" id="MVT26853.1"/>
    </source>
</evidence>
<dbReference type="AlphaFoldDB" id="A0A7K1UK43"/>
<dbReference type="RefSeq" id="WP_157324236.1">
    <property type="nucleotide sequence ID" value="NZ_BMFX01000003.1"/>
</dbReference>
<proteinExistence type="predicted"/>
<dbReference type="Proteomes" id="UP000460157">
    <property type="component" value="Unassembled WGS sequence"/>
</dbReference>
<sequence length="221" mass="22949">MTTVAIIGAGPGLGLATARRFGREGFSVALISRTQAHVDSLASTLGAEGVTARGYAANVRDAQALRQALDTAVVDLGPIEVLQYSPVPAREFMKPVLETTAEDLAGPVEQSVYGPAVAVQYVLPGLQQLGRGTVLFINGASAVTPNGNVAGTSVAFAGESAYGQMLHDALAPEGIHVAQLIIPRGIGGGEPDHEPEALAERIFTLHRDRGRFRTVVGEESA</sequence>
<organism evidence="1 2">
    <name type="scientific">Nesterenkonia alkaliphila</name>
    <dbReference type="NCBI Taxonomy" id="1463631"/>
    <lineage>
        <taxon>Bacteria</taxon>
        <taxon>Bacillati</taxon>
        <taxon>Actinomycetota</taxon>
        <taxon>Actinomycetes</taxon>
        <taxon>Micrococcales</taxon>
        <taxon>Micrococcaceae</taxon>
        <taxon>Nesterenkonia</taxon>
    </lineage>
</organism>
<gene>
    <name evidence="1" type="ORF">GNZ21_10880</name>
</gene>
<dbReference type="SUPFAM" id="SSF51735">
    <property type="entry name" value="NAD(P)-binding Rossmann-fold domains"/>
    <property type="match status" value="1"/>
</dbReference>
<dbReference type="Pfam" id="PF00106">
    <property type="entry name" value="adh_short"/>
    <property type="match status" value="1"/>
</dbReference>
<dbReference type="EMBL" id="WRPM01000074">
    <property type="protein sequence ID" value="MVT26853.1"/>
    <property type="molecule type" value="Genomic_DNA"/>
</dbReference>
<protein>
    <submittedName>
        <fullName evidence="1">SDR family NAD(P)-dependent oxidoreductase</fullName>
    </submittedName>
</protein>
<dbReference type="OrthoDB" id="9799818at2"/>
<keyword evidence="2" id="KW-1185">Reference proteome</keyword>
<dbReference type="Gene3D" id="3.40.50.720">
    <property type="entry name" value="NAD(P)-binding Rossmann-like Domain"/>
    <property type="match status" value="1"/>
</dbReference>
<reference evidence="1 2" key="1">
    <citation type="submission" date="2019-12" db="EMBL/GenBank/DDBJ databases">
        <title>Nesterenkonia muleiensis sp. nov., a novel actinobacterium isolated from sap of Populus euphratica.</title>
        <authorList>
            <person name="Wang R."/>
        </authorList>
    </citation>
    <scope>NUCLEOTIDE SEQUENCE [LARGE SCALE GENOMIC DNA]</scope>
    <source>
        <strain evidence="1 2">F10</strain>
    </source>
</reference>
<dbReference type="PANTHER" id="PTHR43431">
    <property type="entry name" value="OXIDOREDUCTASE, SHORT CHAIN DEHYDROGENASE/REDUCTASE FAMILY (AFU_ORTHOLOGUE AFUA_5G14000)"/>
    <property type="match status" value="1"/>
</dbReference>
<comment type="caution">
    <text evidence="1">The sequence shown here is derived from an EMBL/GenBank/DDBJ whole genome shotgun (WGS) entry which is preliminary data.</text>
</comment>
<dbReference type="InterPro" id="IPR002347">
    <property type="entry name" value="SDR_fam"/>
</dbReference>
<name>A0A7K1UK43_9MICC</name>